<dbReference type="RefSeq" id="WP_099686069.1">
    <property type="nucleotide sequence ID" value="NZ_NWUW01000027.1"/>
</dbReference>
<accession>A0A2G6Q7K5</accession>
<reference evidence="10 11" key="1">
    <citation type="submission" date="2017-09" db="EMBL/GenBank/DDBJ databases">
        <title>Biocontrol bacteria screening and application from spent mushroom substrate.</title>
        <authorList>
            <person name="Sun X."/>
        </authorList>
    </citation>
    <scope>NUCLEOTIDE SEQUENCE [LARGE SCALE GENOMIC DNA]</scope>
    <source>
        <strain evidence="10 11">100374</strain>
    </source>
</reference>
<evidence type="ECO:0000256" key="4">
    <source>
        <dbReference type="ARBA" id="ARBA00034327"/>
    </source>
</evidence>
<dbReference type="CDD" id="cd01406">
    <property type="entry name" value="SIR2-like"/>
    <property type="match status" value="1"/>
</dbReference>
<evidence type="ECO:0000256" key="2">
    <source>
        <dbReference type="ARBA" id="ARBA00023027"/>
    </source>
</evidence>
<keyword evidence="11" id="KW-1185">Reference proteome</keyword>
<sequence length="481" mass="55190">MSISVGTFERAALKDLRNNNLAIFAGAGLSRGSGFVDWRGLLRDIAEELELDINKEFDLVSVAQYHFNANGRQTINEAIVEEFQRNATRNANMNLLAQLPIDTYWTTNYDSIIEDTLNDSGKIVDKKIDSSQMKNYKPNRDVVVYKMHGDKEFPDNAVITRDDYERYNVERSAFTTQLKGELIAKTFIFIGFSFEDPNLEQILSKIRIDLLGDSPKNHYCFFRKVNKSDEHYKNPDGSINEENFYYDKVKQDLKIKDLIRYGIKSILVDEYKDITNILSNIEKKFKANKVFISGSAEEYGNYSEDEARGLLHNLSKSLISNNHHIISGFGLGVGSYVINGALEEIFENKGKKINDYLTLRPFPQFESGGNSLKELWTEYRKEMISDAGVMIFLFGNKLVDGEIVEAGGMLEEFQIAKDNNKYIIPIGSTGYITERIFKEIKSDLEKYWYLKNSIDILESDTDPQNIISEINKIIEVIRRRV</sequence>
<evidence type="ECO:0000256" key="6">
    <source>
        <dbReference type="ARBA" id="ARBA00035033"/>
    </source>
</evidence>
<name>A0A2G6Q7K5_9BACI</name>
<evidence type="ECO:0000313" key="11">
    <source>
        <dbReference type="Proteomes" id="UP000228484"/>
    </source>
</evidence>
<dbReference type="AlphaFoldDB" id="A0A2G6Q7K5"/>
<evidence type="ECO:0000256" key="8">
    <source>
        <dbReference type="PROSITE-ProRule" id="PRU00236"/>
    </source>
</evidence>
<feature type="domain" description="Deacetylase sirtuin-type" evidence="9">
    <location>
        <begin position="1"/>
        <end position="256"/>
    </location>
</feature>
<gene>
    <name evidence="10" type="ORF">CO726_25100</name>
</gene>
<evidence type="ECO:0000256" key="5">
    <source>
        <dbReference type="ARBA" id="ARBA00035014"/>
    </source>
</evidence>
<proteinExistence type="inferred from homology"/>
<comment type="caution">
    <text evidence="8">Lacks conserved residue(s) required for the propagation of feature annotation.</text>
</comment>
<evidence type="ECO:0000313" key="10">
    <source>
        <dbReference type="EMBL" id="PIE92725.1"/>
    </source>
</evidence>
<keyword evidence="2" id="KW-0520">NAD</keyword>
<dbReference type="InterPro" id="IPR026590">
    <property type="entry name" value="Ssirtuin_cat_dom"/>
</dbReference>
<comment type="caution">
    <text evidence="10">The sequence shown here is derived from an EMBL/GenBank/DDBJ whole genome shotgun (WGS) entry which is preliminary data.</text>
</comment>
<evidence type="ECO:0000256" key="7">
    <source>
        <dbReference type="ARBA" id="ARBA00047575"/>
    </source>
</evidence>
<dbReference type="Proteomes" id="UP000228484">
    <property type="component" value="Unassembled WGS sequence"/>
</dbReference>
<evidence type="ECO:0000256" key="1">
    <source>
        <dbReference type="ARBA" id="ARBA00022801"/>
    </source>
</evidence>
<dbReference type="GO" id="GO:0003953">
    <property type="term" value="F:NAD+ nucleosidase activity"/>
    <property type="evidence" value="ECO:0007669"/>
    <property type="project" value="UniProtKB-EC"/>
</dbReference>
<comment type="catalytic activity">
    <reaction evidence="7">
        <text>NAD(+) + H2O = ADP-D-ribose + nicotinamide + H(+)</text>
        <dbReference type="Rhea" id="RHEA:16301"/>
        <dbReference type="ChEBI" id="CHEBI:15377"/>
        <dbReference type="ChEBI" id="CHEBI:15378"/>
        <dbReference type="ChEBI" id="CHEBI:17154"/>
        <dbReference type="ChEBI" id="CHEBI:57540"/>
        <dbReference type="ChEBI" id="CHEBI:57967"/>
        <dbReference type="EC" id="3.2.2.5"/>
    </reaction>
    <physiologicalReaction direction="left-to-right" evidence="7">
        <dbReference type="Rhea" id="RHEA:16302"/>
    </physiologicalReaction>
</comment>
<dbReference type="Pfam" id="PF18185">
    <property type="entry name" value="STALD"/>
    <property type="match status" value="1"/>
</dbReference>
<dbReference type="GO" id="GO:0051607">
    <property type="term" value="P:defense response to virus"/>
    <property type="evidence" value="ECO:0007669"/>
    <property type="project" value="UniProtKB-KW"/>
</dbReference>
<dbReference type="SUPFAM" id="SSF52467">
    <property type="entry name" value="DHS-like NAD/FAD-binding domain"/>
    <property type="match status" value="1"/>
</dbReference>
<evidence type="ECO:0000259" key="9">
    <source>
        <dbReference type="PROSITE" id="PS50305"/>
    </source>
</evidence>
<dbReference type="EMBL" id="NWUW01000027">
    <property type="protein sequence ID" value="PIE92725.1"/>
    <property type="molecule type" value="Genomic_DNA"/>
</dbReference>
<comment type="similarity">
    <text evidence="5">Belongs to the soluble Thoeris ThsA family.</text>
</comment>
<evidence type="ECO:0000256" key="3">
    <source>
        <dbReference type="ARBA" id="ARBA00023118"/>
    </source>
</evidence>
<dbReference type="InterPro" id="IPR029035">
    <property type="entry name" value="DHS-like_NAD/FAD-binding_dom"/>
</dbReference>
<keyword evidence="3" id="KW-0051">Antiviral defense</keyword>
<dbReference type="InterPro" id="IPR041486">
    <property type="entry name" value="ThsA_STALD"/>
</dbReference>
<protein>
    <recommendedName>
        <fullName evidence="6">NAD(+) hydrolase ThsA</fullName>
        <ecNumber evidence="4">3.2.2.5</ecNumber>
    </recommendedName>
</protein>
<dbReference type="PROSITE" id="PS50305">
    <property type="entry name" value="SIRTUIN"/>
    <property type="match status" value="1"/>
</dbReference>
<dbReference type="EC" id="3.2.2.5" evidence="4"/>
<dbReference type="Pfam" id="PF13289">
    <property type="entry name" value="SIR2_2"/>
    <property type="match status" value="1"/>
</dbReference>
<organism evidence="10 11">
    <name type="scientific">Bacillus fungorum</name>
    <dbReference type="NCBI Taxonomy" id="2039284"/>
    <lineage>
        <taxon>Bacteria</taxon>
        <taxon>Bacillati</taxon>
        <taxon>Bacillota</taxon>
        <taxon>Bacilli</taxon>
        <taxon>Bacillales</taxon>
        <taxon>Bacillaceae</taxon>
        <taxon>Bacillus</taxon>
    </lineage>
</organism>
<keyword evidence="1" id="KW-0378">Hydrolase</keyword>